<dbReference type="Proteomes" id="UP000547674">
    <property type="component" value="Unassembled WGS sequence"/>
</dbReference>
<feature type="chain" id="PRO_5030529198" evidence="1">
    <location>
        <begin position="22"/>
        <end position="667"/>
    </location>
</feature>
<evidence type="ECO:0000313" key="3">
    <source>
        <dbReference type="EMBL" id="NNF07375.1"/>
    </source>
</evidence>
<proteinExistence type="predicted"/>
<accession>A0A7Y2EA54</accession>
<keyword evidence="1" id="KW-0732">Signal</keyword>
<comment type="caution">
    <text evidence="3">The sequence shown here is derived from an EMBL/GenBank/DDBJ whole genome shotgun (WGS) entry which is preliminary data.</text>
</comment>
<dbReference type="AlphaFoldDB" id="A0A7Y2EA54"/>
<sequence>MPRTLLLSLLFSLTLAAPGFTAPICDVVPTSLEFGSIPEGTTAVDSFQVTNSGTGNLSLSIAPPVAPFLLLQGAGNTNLKKDESLTVIVQFAPTAVETSMAILDLGSGLCSMVDLTGIGIAAVESCAVAPSSVDFGAIALGLAVVDTVVVENLGNVDLNLTVGTSPSPPFTLLQGSGGHVLPSGNSLSVVVEYAPTALTSDAGIITLGNTLCPDVPLSGEGAPAVDSCLVSTTLVDLGDFFIPLSGTPPIVTGGPTATFTIENVGSTVLSDTFDRLDGTPSDHGCSAFYRWADLDPNGPECEIQLCFNEFGFGVSPNSYTLNPGEIQTFTVDLQTTVPGTYSCLLTPTGPPICPPIELRARALRTSSGDGAKMAMHLQAPSTKNQCLPASQGGQLPDLTPCSQYVSSGATLTGYDVYVTAAGYRLPNARYYPDEGIGGAEFGLNYNGTPGQGVDVFAWTSCADLAFPSATWPDPSGGITLTFDPANNCQNAPISGFESENGHAVLGVLYVYAYDDDQLQITGRNNIPLPLPKLADCLSVEADVLLADAGAVGFGEPGCNPCLEDCSSALGLPDDSGAKPPIAFAPNPFSHETAIRFTLDKSTVTSLQVFDLAGRKLRSTAPHLLPAGTHQLRWNGATDHGAPVPAGVYYVRVLQGDHIETHRVVRLQ</sequence>
<evidence type="ECO:0000256" key="1">
    <source>
        <dbReference type="SAM" id="SignalP"/>
    </source>
</evidence>
<feature type="signal peptide" evidence="1">
    <location>
        <begin position="1"/>
        <end position="21"/>
    </location>
</feature>
<organism evidence="3 4">
    <name type="scientific">Eiseniibacteriota bacterium</name>
    <dbReference type="NCBI Taxonomy" id="2212470"/>
    <lineage>
        <taxon>Bacteria</taxon>
        <taxon>Candidatus Eiseniibacteriota</taxon>
    </lineage>
</organism>
<gene>
    <name evidence="3" type="ORF">HKN21_11490</name>
</gene>
<dbReference type="Gene3D" id="2.60.40.10">
    <property type="entry name" value="Immunoglobulins"/>
    <property type="match status" value="3"/>
</dbReference>
<dbReference type="EMBL" id="JABDJR010000462">
    <property type="protein sequence ID" value="NNF07375.1"/>
    <property type="molecule type" value="Genomic_DNA"/>
</dbReference>
<protein>
    <submittedName>
        <fullName evidence="3">Choice-of-anchor D domain-containing protein</fullName>
    </submittedName>
</protein>
<dbReference type="NCBIfam" id="NF012200">
    <property type="entry name" value="choice_anch_D"/>
    <property type="match status" value="2"/>
</dbReference>
<evidence type="ECO:0000259" key="2">
    <source>
        <dbReference type="Pfam" id="PF13860"/>
    </source>
</evidence>
<dbReference type="NCBIfam" id="TIGR04183">
    <property type="entry name" value="Por_Secre_tail"/>
    <property type="match status" value="1"/>
</dbReference>
<reference evidence="3 4" key="1">
    <citation type="submission" date="2020-03" db="EMBL/GenBank/DDBJ databases">
        <title>Metabolic flexibility allows generalist bacteria to become dominant in a frequently disturbed ecosystem.</title>
        <authorList>
            <person name="Chen Y.-J."/>
            <person name="Leung P.M."/>
            <person name="Bay S.K."/>
            <person name="Hugenholtz P."/>
            <person name="Kessler A.J."/>
            <person name="Shelley G."/>
            <person name="Waite D.W."/>
            <person name="Cook P.L."/>
            <person name="Greening C."/>
        </authorList>
    </citation>
    <scope>NUCLEOTIDE SEQUENCE [LARGE SCALE GENOMIC DNA]</scope>
    <source>
        <strain evidence="3">SS_bin_28</strain>
    </source>
</reference>
<dbReference type="InterPro" id="IPR013783">
    <property type="entry name" value="Ig-like_fold"/>
</dbReference>
<name>A0A7Y2EA54_UNCEI</name>
<dbReference type="InterPro" id="IPR025965">
    <property type="entry name" value="FlgD/Vpr_Ig-like"/>
</dbReference>
<dbReference type="InterPro" id="IPR026444">
    <property type="entry name" value="Secre_tail"/>
</dbReference>
<dbReference type="Pfam" id="PF13860">
    <property type="entry name" value="FlgD_ig"/>
    <property type="match status" value="1"/>
</dbReference>
<dbReference type="Gene3D" id="2.60.40.4070">
    <property type="match status" value="1"/>
</dbReference>
<evidence type="ECO:0000313" key="4">
    <source>
        <dbReference type="Proteomes" id="UP000547674"/>
    </source>
</evidence>
<feature type="domain" description="FlgD/Vpr Ig-like" evidence="2">
    <location>
        <begin position="592"/>
        <end position="652"/>
    </location>
</feature>